<proteinExistence type="predicted"/>
<evidence type="ECO:0000313" key="3">
    <source>
        <dbReference type="Proteomes" id="UP000029052"/>
    </source>
</evidence>
<protein>
    <submittedName>
        <fullName evidence="2">Putative major tail protein</fullName>
    </submittedName>
</protein>
<sequence>MVWNAYLYDTVTGALGQKIDIPAFSWSVSVSDSSFSTTRDKGTGVDDVSGLQVPWSQINASTPEARAAMLMPYKRGIVLFWKQEGDDSLGVPVLAGALGVRTSTRNDVEMPFVSMMGLLEDRFFVHEDPKFASGPNHTSTGFWEFKNLSWRAVACEILQQAIKRKPGGALPIDLPYLGEKGTHQLPDDGQTYEPPKPPILTDKQPDNMSKEQREAYDKRKDAAEKQWEAAKARLDGRSIYRDFDVSSHSVAELLTSISNQDKGPDLQFRPYLADDQHIRFRFEAGSDADVFLLQKTRLSLSSGPWGGTLENIRVDRAAPYMRVFATGAGSDDATLCAFQQDLSLVSRADPWPLRESVLSNNNVEDFRTLDGQAKSLLNATNRPLMQVRGEIWADDVDASGLPLHPLGSFWPGELFDVAIDGFPDLPDGVYPMRLMQMTGDESAKVELLFDVVADPVM</sequence>
<dbReference type="RefSeq" id="WP_022860303.1">
    <property type="nucleotide sequence ID" value="NZ_JGZB01000013.1"/>
</dbReference>
<feature type="compositionally biased region" description="Basic and acidic residues" evidence="1">
    <location>
        <begin position="203"/>
        <end position="214"/>
    </location>
</feature>
<keyword evidence="3" id="KW-1185">Reference proteome</keyword>
<comment type="caution">
    <text evidence="2">The sequence shown here is derived from an EMBL/GenBank/DDBJ whole genome shotgun (WGS) entry which is preliminary data.</text>
</comment>
<dbReference type="EMBL" id="JGZB01000013">
    <property type="protein sequence ID" value="KFI66549.1"/>
    <property type="molecule type" value="Genomic_DNA"/>
</dbReference>
<evidence type="ECO:0000256" key="1">
    <source>
        <dbReference type="SAM" id="MobiDB-lite"/>
    </source>
</evidence>
<dbReference type="Proteomes" id="UP000029052">
    <property type="component" value="Unassembled WGS sequence"/>
</dbReference>
<feature type="region of interest" description="Disordered" evidence="1">
    <location>
        <begin position="179"/>
        <end position="214"/>
    </location>
</feature>
<reference evidence="2 3" key="1">
    <citation type="submission" date="2014-03" db="EMBL/GenBank/DDBJ databases">
        <title>Genomics of Bifidobacteria.</title>
        <authorList>
            <person name="Ventura M."/>
            <person name="Milani C."/>
            <person name="Lugli G.A."/>
        </authorList>
    </citation>
    <scope>NUCLEOTIDE SEQUENCE [LARGE SCALE GENOMIC DNA]</scope>
    <source>
        <strain evidence="2 3">LMG 11591</strain>
    </source>
</reference>
<name>A0A087B699_9BIFI</name>
<dbReference type="AlphaFoldDB" id="A0A087B699"/>
<gene>
    <name evidence="2" type="ORF">BMAGN_1458</name>
</gene>
<evidence type="ECO:0000313" key="2">
    <source>
        <dbReference type="EMBL" id="KFI66549.1"/>
    </source>
</evidence>
<dbReference type="STRING" id="1692.BMAGN_1458"/>
<accession>A0A087B699</accession>
<dbReference type="eggNOG" id="ENOG5033HB6">
    <property type="taxonomic scope" value="Bacteria"/>
</dbReference>
<organism evidence="2 3">
    <name type="scientific">Bifidobacterium magnum</name>
    <dbReference type="NCBI Taxonomy" id="1692"/>
    <lineage>
        <taxon>Bacteria</taxon>
        <taxon>Bacillati</taxon>
        <taxon>Actinomycetota</taxon>
        <taxon>Actinomycetes</taxon>
        <taxon>Bifidobacteriales</taxon>
        <taxon>Bifidobacteriaceae</taxon>
        <taxon>Bifidobacterium</taxon>
    </lineage>
</organism>